<dbReference type="PANTHER" id="PTHR43884:SF12">
    <property type="entry name" value="ISOVALERYL-COA DEHYDROGENASE, MITOCHONDRIAL-RELATED"/>
    <property type="match status" value="1"/>
</dbReference>
<dbReference type="PANTHER" id="PTHR43884">
    <property type="entry name" value="ACYL-COA DEHYDROGENASE"/>
    <property type="match status" value="1"/>
</dbReference>
<protein>
    <submittedName>
        <fullName evidence="4">Acyl-CoA dehydrogenase, C-terminal domain protein</fullName>
    </submittedName>
</protein>
<dbReference type="KEGG" id="jag:GJA_1814"/>
<dbReference type="GO" id="GO:0050660">
    <property type="term" value="F:flavin adenine dinucleotide binding"/>
    <property type="evidence" value="ECO:0007669"/>
    <property type="project" value="InterPro"/>
</dbReference>
<dbReference type="Pfam" id="PF02771">
    <property type="entry name" value="Acyl-CoA_dh_N"/>
    <property type="match status" value="1"/>
</dbReference>
<dbReference type="Gene3D" id="1.20.140.10">
    <property type="entry name" value="Butyryl-CoA Dehydrogenase, subunit A, domain 3"/>
    <property type="match status" value="1"/>
</dbReference>
<dbReference type="InterPro" id="IPR037069">
    <property type="entry name" value="AcylCoA_DH/ox_N_sf"/>
</dbReference>
<dbReference type="Proteomes" id="UP000027604">
    <property type="component" value="Chromosome I"/>
</dbReference>
<dbReference type="HOGENOM" id="CLU_018204_10_0_4"/>
<feature type="domain" description="Acyl-CoA dehydrogenase C-terminal" evidence="3">
    <location>
        <begin position="244"/>
        <end position="379"/>
    </location>
</feature>
<accession>W0V4F3</accession>
<dbReference type="InterPro" id="IPR036250">
    <property type="entry name" value="AcylCo_DH-like_C"/>
</dbReference>
<dbReference type="GO" id="GO:0006552">
    <property type="term" value="P:L-leucine catabolic process"/>
    <property type="evidence" value="ECO:0007669"/>
    <property type="project" value="TreeGrafter"/>
</dbReference>
<evidence type="ECO:0000313" key="4">
    <source>
        <dbReference type="EMBL" id="CDG82450.1"/>
    </source>
</evidence>
<evidence type="ECO:0000313" key="5">
    <source>
        <dbReference type="Proteomes" id="UP000027604"/>
    </source>
</evidence>
<dbReference type="Gene3D" id="1.10.540.10">
    <property type="entry name" value="Acyl-CoA dehydrogenase/oxidase, N-terminal domain"/>
    <property type="match status" value="1"/>
</dbReference>
<dbReference type="EMBL" id="HG322949">
    <property type="protein sequence ID" value="CDG82450.1"/>
    <property type="molecule type" value="Genomic_DNA"/>
</dbReference>
<dbReference type="GO" id="GO:0008470">
    <property type="term" value="F:3-methylbutanoyl-CoA dehydrogenase activity"/>
    <property type="evidence" value="ECO:0007669"/>
    <property type="project" value="TreeGrafter"/>
</dbReference>
<dbReference type="Pfam" id="PF08028">
    <property type="entry name" value="Acyl-CoA_dh_2"/>
    <property type="match status" value="1"/>
</dbReference>
<dbReference type="SUPFAM" id="SSF47203">
    <property type="entry name" value="Acyl-CoA dehydrogenase C-terminal domain-like"/>
    <property type="match status" value="1"/>
</dbReference>
<organism evidence="4 5">
    <name type="scientific">Janthinobacterium agaricidamnosum NBRC 102515 = DSM 9628</name>
    <dbReference type="NCBI Taxonomy" id="1349767"/>
    <lineage>
        <taxon>Bacteria</taxon>
        <taxon>Pseudomonadati</taxon>
        <taxon>Pseudomonadota</taxon>
        <taxon>Betaproteobacteria</taxon>
        <taxon>Burkholderiales</taxon>
        <taxon>Oxalobacteraceae</taxon>
        <taxon>Janthinobacterium</taxon>
    </lineage>
</organism>
<dbReference type="InterPro" id="IPR013786">
    <property type="entry name" value="AcylCoA_DH/ox_N"/>
</dbReference>
<dbReference type="STRING" id="1349767.GJA_1814"/>
<feature type="domain" description="Acyl-CoA dehydrogenase/oxidase N-terminal" evidence="2">
    <location>
        <begin position="28"/>
        <end position="121"/>
    </location>
</feature>
<dbReference type="RefSeq" id="WP_051780497.1">
    <property type="nucleotide sequence ID" value="NZ_BCTH01000004.1"/>
</dbReference>
<evidence type="ECO:0000259" key="2">
    <source>
        <dbReference type="Pfam" id="PF02771"/>
    </source>
</evidence>
<gene>
    <name evidence="4" type="ORF">GJA_1814</name>
</gene>
<evidence type="ECO:0000259" key="3">
    <source>
        <dbReference type="Pfam" id="PF08028"/>
    </source>
</evidence>
<proteinExistence type="predicted"/>
<dbReference type="AlphaFoldDB" id="W0V4F3"/>
<dbReference type="PIRSF" id="PIRSF016578">
    <property type="entry name" value="HsaA"/>
    <property type="match status" value="1"/>
</dbReference>
<dbReference type="Gene3D" id="2.40.110.10">
    <property type="entry name" value="Butyryl-CoA Dehydrogenase, subunit A, domain 2"/>
    <property type="match status" value="1"/>
</dbReference>
<dbReference type="eggNOG" id="COG1960">
    <property type="taxonomic scope" value="Bacteria"/>
</dbReference>
<keyword evidence="5" id="KW-1185">Reference proteome</keyword>
<dbReference type="InterPro" id="IPR013107">
    <property type="entry name" value="Acyl-CoA_DH_C"/>
</dbReference>
<dbReference type="OrthoDB" id="571684at2"/>
<dbReference type="SUPFAM" id="SSF56645">
    <property type="entry name" value="Acyl-CoA dehydrogenase NM domain-like"/>
    <property type="match status" value="1"/>
</dbReference>
<dbReference type="InterPro" id="IPR009100">
    <property type="entry name" value="AcylCoA_DH/oxidase_NM_dom_sf"/>
</dbReference>
<dbReference type="PATRIC" id="fig|1349767.4.peg.3589"/>
<reference evidence="4 5" key="1">
    <citation type="journal article" date="2015" name="Genome Announc.">
        <title>Genome Sequence of Mushroom Soft-Rot Pathogen Janthinobacterium agaricidamnosum.</title>
        <authorList>
            <person name="Graupner K."/>
            <person name="Lackner G."/>
            <person name="Hertweck C."/>
        </authorList>
    </citation>
    <scope>NUCLEOTIDE SEQUENCE [LARGE SCALE GENOMIC DNA]</scope>
    <source>
        <strain evidence="5">NBRC 102515 / DSM 9628</strain>
    </source>
</reference>
<evidence type="ECO:0000256" key="1">
    <source>
        <dbReference type="ARBA" id="ARBA00023002"/>
    </source>
</evidence>
<name>W0V4F3_9BURK</name>
<dbReference type="InterPro" id="IPR046373">
    <property type="entry name" value="Acyl-CoA_Oxase/DH_mid-dom_sf"/>
</dbReference>
<sequence>MSPALAAAASSVSGAPPGDAIRIAAELARRLAHTAVARDRAGGHAAEEREWIRASGLLTLSIPREFGGQGADWGTVYQVIRILARADSALAHVFGFHHLQLAGIQLYGSAQQQRSLLSQTVEHHLFWGNALNPLDRRTTASASATDDGFILDGIKSFSSGSVGADWLTISAWHEATQSALIGVLPARQPGIDVQADWDAFGQRQTDSGNVHFSQVHLPATLVLQAPAQAATPQATLRSQVAQLVMANLYLGIAEGAFEAARSYTVQQSKAWPASGVGQASDDTLLQHRYGQLWLLLRPAELLADHAARELERVFRKGALITAEDRGLLAVAVAEAKCLAHQAGIEISSQMFELTGARSTSARFGYDRYWRNVRVHTLHDPIDYKYRDLGRFALQGRLPEPTPYS</sequence>
<keyword evidence="1" id="KW-0560">Oxidoreductase</keyword>